<accession>A0A6A6R286</accession>
<organism evidence="2 3">
    <name type="scientific">Lophium mytilinum</name>
    <dbReference type="NCBI Taxonomy" id="390894"/>
    <lineage>
        <taxon>Eukaryota</taxon>
        <taxon>Fungi</taxon>
        <taxon>Dikarya</taxon>
        <taxon>Ascomycota</taxon>
        <taxon>Pezizomycotina</taxon>
        <taxon>Dothideomycetes</taxon>
        <taxon>Pleosporomycetidae</taxon>
        <taxon>Mytilinidiales</taxon>
        <taxon>Mytilinidiaceae</taxon>
        <taxon>Lophium</taxon>
    </lineage>
</organism>
<protein>
    <submittedName>
        <fullName evidence="2">Uncharacterized protein</fullName>
    </submittedName>
</protein>
<feature type="compositionally biased region" description="Polar residues" evidence="1">
    <location>
        <begin position="54"/>
        <end position="65"/>
    </location>
</feature>
<feature type="compositionally biased region" description="Polar residues" evidence="1">
    <location>
        <begin position="7"/>
        <end position="22"/>
    </location>
</feature>
<dbReference type="EMBL" id="MU004185">
    <property type="protein sequence ID" value="KAF2498649.1"/>
    <property type="molecule type" value="Genomic_DNA"/>
</dbReference>
<evidence type="ECO:0000313" key="3">
    <source>
        <dbReference type="Proteomes" id="UP000799750"/>
    </source>
</evidence>
<reference evidence="2" key="1">
    <citation type="journal article" date="2020" name="Stud. Mycol.">
        <title>101 Dothideomycetes genomes: a test case for predicting lifestyles and emergence of pathogens.</title>
        <authorList>
            <person name="Haridas S."/>
            <person name="Albert R."/>
            <person name="Binder M."/>
            <person name="Bloem J."/>
            <person name="Labutti K."/>
            <person name="Salamov A."/>
            <person name="Andreopoulos B."/>
            <person name="Baker S."/>
            <person name="Barry K."/>
            <person name="Bills G."/>
            <person name="Bluhm B."/>
            <person name="Cannon C."/>
            <person name="Castanera R."/>
            <person name="Culley D."/>
            <person name="Daum C."/>
            <person name="Ezra D."/>
            <person name="Gonzalez J."/>
            <person name="Henrissat B."/>
            <person name="Kuo A."/>
            <person name="Liang C."/>
            <person name="Lipzen A."/>
            <person name="Lutzoni F."/>
            <person name="Magnuson J."/>
            <person name="Mondo S."/>
            <person name="Nolan M."/>
            <person name="Ohm R."/>
            <person name="Pangilinan J."/>
            <person name="Park H.-J."/>
            <person name="Ramirez L."/>
            <person name="Alfaro M."/>
            <person name="Sun H."/>
            <person name="Tritt A."/>
            <person name="Yoshinaga Y."/>
            <person name="Zwiers L.-H."/>
            <person name="Turgeon B."/>
            <person name="Goodwin S."/>
            <person name="Spatafora J."/>
            <person name="Crous P."/>
            <person name="Grigoriev I."/>
        </authorList>
    </citation>
    <scope>NUCLEOTIDE SEQUENCE</scope>
    <source>
        <strain evidence="2">CBS 269.34</strain>
    </source>
</reference>
<sequence>MSDLDPQGSSQPTLDQAYTTPGNAAGKNPAEDRQTAQNARSNPDSDDVEHVRSQGHSQEEGTFSSLGRGVRGGGEGEVGKTEEQMGRHNELDGEQMAAPGEGRIRDAVAGDSTFQGRSGEQEDLASDLDRKKAEQAPLREELKENRAEKLDVAGILGQSGGPASTVD</sequence>
<dbReference type="OrthoDB" id="3438962at2759"/>
<dbReference type="AlphaFoldDB" id="A0A6A6R286"/>
<feature type="compositionally biased region" description="Basic and acidic residues" evidence="1">
    <location>
        <begin position="127"/>
        <end position="145"/>
    </location>
</feature>
<evidence type="ECO:0000256" key="1">
    <source>
        <dbReference type="SAM" id="MobiDB-lite"/>
    </source>
</evidence>
<name>A0A6A6R286_9PEZI</name>
<feature type="compositionally biased region" description="Basic and acidic residues" evidence="1">
    <location>
        <begin position="77"/>
        <end position="91"/>
    </location>
</feature>
<proteinExistence type="predicted"/>
<feature type="region of interest" description="Disordered" evidence="1">
    <location>
        <begin position="1"/>
        <end position="145"/>
    </location>
</feature>
<evidence type="ECO:0000313" key="2">
    <source>
        <dbReference type="EMBL" id="KAF2498649.1"/>
    </source>
</evidence>
<keyword evidence="3" id="KW-1185">Reference proteome</keyword>
<gene>
    <name evidence="2" type="ORF">BU16DRAFT_524740</name>
</gene>
<dbReference type="Proteomes" id="UP000799750">
    <property type="component" value="Unassembled WGS sequence"/>
</dbReference>